<gene>
    <name evidence="3" type="ORF">IHQ68_02600</name>
</gene>
<dbReference type="PANTHER" id="PTHR42943:SF2">
    <property type="entry name" value="GLUTATHIONE S-TRANSFERASE KAPPA 1"/>
    <property type="match status" value="1"/>
</dbReference>
<dbReference type="InterPro" id="IPR051924">
    <property type="entry name" value="GST_Kappa/NadH"/>
</dbReference>
<keyword evidence="4" id="KW-1185">Reference proteome</keyword>
<dbReference type="EMBL" id="JADBEO010000004">
    <property type="protein sequence ID" value="MDR4305513.1"/>
    <property type="molecule type" value="Genomic_DNA"/>
</dbReference>
<organism evidence="3 4">
    <name type="scientific">Chelatococcus sambhunathii</name>
    <dbReference type="NCBI Taxonomy" id="363953"/>
    <lineage>
        <taxon>Bacteria</taxon>
        <taxon>Pseudomonadati</taxon>
        <taxon>Pseudomonadota</taxon>
        <taxon>Alphaproteobacteria</taxon>
        <taxon>Hyphomicrobiales</taxon>
        <taxon>Chelatococcaceae</taxon>
        <taxon>Chelatococcus</taxon>
    </lineage>
</organism>
<name>A0ABU1DBM6_9HYPH</name>
<dbReference type="CDD" id="cd03022">
    <property type="entry name" value="DsbA_HCCA_Iso"/>
    <property type="match status" value="1"/>
</dbReference>
<comment type="catalytic activity">
    <reaction evidence="1">
        <text>2-hydroxychromene-2-carboxylate = (3E)-4-(2-hydroxyphenyl)-2-oxobut-3-enoate</text>
        <dbReference type="Rhea" id="RHEA:27401"/>
        <dbReference type="ChEBI" id="CHEBI:59350"/>
        <dbReference type="ChEBI" id="CHEBI:59353"/>
        <dbReference type="EC" id="5.99.1.4"/>
    </reaction>
</comment>
<protein>
    <recommendedName>
        <fullName evidence="1">2-hydroxychromene-2-carboxylate isomerase</fullName>
        <ecNumber evidence="1">5.99.1.4</ecNumber>
    </recommendedName>
</protein>
<dbReference type="Proteomes" id="UP001181622">
    <property type="component" value="Unassembled WGS sequence"/>
</dbReference>
<proteinExistence type="inferred from homology"/>
<dbReference type="InterPro" id="IPR001853">
    <property type="entry name" value="DSBA-like_thioredoxin_dom"/>
</dbReference>
<reference evidence="3" key="1">
    <citation type="submission" date="2020-10" db="EMBL/GenBank/DDBJ databases">
        <authorList>
            <person name="Abbas A."/>
            <person name="Razzaq R."/>
            <person name="Waqas M."/>
            <person name="Abbas N."/>
            <person name="Nielsen T.K."/>
            <person name="Hansen L.H."/>
            <person name="Hussain S."/>
            <person name="Shahid M."/>
        </authorList>
    </citation>
    <scope>NUCLEOTIDE SEQUENCE</scope>
    <source>
        <strain evidence="3">S14</strain>
    </source>
</reference>
<dbReference type="SUPFAM" id="SSF52833">
    <property type="entry name" value="Thioredoxin-like"/>
    <property type="match status" value="1"/>
</dbReference>
<evidence type="ECO:0000313" key="3">
    <source>
        <dbReference type="EMBL" id="MDR4305513.1"/>
    </source>
</evidence>
<dbReference type="Pfam" id="PF01323">
    <property type="entry name" value="DSBA"/>
    <property type="match status" value="1"/>
</dbReference>
<evidence type="ECO:0000256" key="1">
    <source>
        <dbReference type="PIRNR" id="PIRNR006386"/>
    </source>
</evidence>
<dbReference type="EC" id="5.99.1.4" evidence="1"/>
<dbReference type="GO" id="GO:0016853">
    <property type="term" value="F:isomerase activity"/>
    <property type="evidence" value="ECO:0007669"/>
    <property type="project" value="UniProtKB-KW"/>
</dbReference>
<keyword evidence="1 3" id="KW-0413">Isomerase</keyword>
<accession>A0ABU1DBM6</accession>
<dbReference type="RefSeq" id="WP_309388573.1">
    <property type="nucleotide sequence ID" value="NZ_JADBEO010000004.1"/>
</dbReference>
<dbReference type="InterPro" id="IPR036249">
    <property type="entry name" value="Thioredoxin-like_sf"/>
</dbReference>
<sequence length="198" mass="21974">MPSPIEFFFDFGSGYSYFAAVEIEALAARHGREARWRAFSLGTAFKRTNALPLTRAPLKSDYTRIDWTRIAREKGLSFQIPEGHPHAGLPALRAFHAIDRRDPALAKRFALEVFRLYFAGDLATDDLSEVAEVAAGLGYPKADLAAAVGDPELKAHVREVGEQAVARGVFGAPWVFVDDEPFWGWDRLPMVERRLAGA</sequence>
<comment type="caution">
    <text evidence="3">The sequence shown here is derived from an EMBL/GenBank/DDBJ whole genome shotgun (WGS) entry which is preliminary data.</text>
</comment>
<comment type="similarity">
    <text evidence="1">Belongs to the GST superfamily. NadH family.</text>
</comment>
<dbReference type="PANTHER" id="PTHR42943">
    <property type="entry name" value="GLUTATHIONE S-TRANSFERASE KAPPA"/>
    <property type="match status" value="1"/>
</dbReference>
<dbReference type="InterPro" id="IPR014440">
    <property type="entry name" value="HCCAis_GSTk"/>
</dbReference>
<evidence type="ECO:0000259" key="2">
    <source>
        <dbReference type="Pfam" id="PF01323"/>
    </source>
</evidence>
<dbReference type="PIRSF" id="PIRSF006386">
    <property type="entry name" value="HCCAis_GSTk"/>
    <property type="match status" value="1"/>
</dbReference>
<evidence type="ECO:0000313" key="4">
    <source>
        <dbReference type="Proteomes" id="UP001181622"/>
    </source>
</evidence>
<dbReference type="InterPro" id="IPR044087">
    <property type="entry name" value="NahD-like"/>
</dbReference>
<dbReference type="Gene3D" id="3.40.30.10">
    <property type="entry name" value="Glutaredoxin"/>
    <property type="match status" value="1"/>
</dbReference>
<feature type="domain" description="DSBA-like thioredoxin" evidence="2">
    <location>
        <begin position="5"/>
        <end position="195"/>
    </location>
</feature>